<dbReference type="Proteomes" id="UP001333710">
    <property type="component" value="Chromosome"/>
</dbReference>
<proteinExistence type="predicted"/>
<sequence>MQLRTATLDDLETLQWWHQQAHVVDAGSDVNYNWERELSRQPEWREQLMAEVDGRAVGFVQIYDPYDDEAHRWGNVTRKLRAIEVWIGDAENLNKGYGTIIMQLAMARCFDNPDVHALLVDPLANNRKAQRFYARLGFKFIETKTIENESCYVLKITREQYQKMAV</sequence>
<evidence type="ECO:0000256" key="1">
    <source>
        <dbReference type="ARBA" id="ARBA00023251"/>
    </source>
</evidence>
<keyword evidence="4" id="KW-1185">Reference proteome</keyword>
<dbReference type="Gene3D" id="3.40.630.30">
    <property type="match status" value="1"/>
</dbReference>
<dbReference type="InterPro" id="IPR000182">
    <property type="entry name" value="GNAT_dom"/>
</dbReference>
<evidence type="ECO:0000313" key="3">
    <source>
        <dbReference type="EMBL" id="BDX05769.1"/>
    </source>
</evidence>
<accession>A0AA48HI75</accession>
<feature type="domain" description="N-acetyltransferase" evidence="2">
    <location>
        <begin position="1"/>
        <end position="159"/>
    </location>
</feature>
<dbReference type="EMBL" id="AP027272">
    <property type="protein sequence ID" value="BDX05769.1"/>
    <property type="molecule type" value="Genomic_DNA"/>
</dbReference>
<dbReference type="PROSITE" id="PS51186">
    <property type="entry name" value="GNAT"/>
    <property type="match status" value="1"/>
</dbReference>
<reference evidence="3" key="1">
    <citation type="submission" date="2023-01" db="EMBL/GenBank/DDBJ databases">
        <title>Complete genome sequence of Planctobacterium marinum strain Dej080120_11.</title>
        <authorList>
            <person name="Ueki S."/>
            <person name="Maruyama F."/>
        </authorList>
    </citation>
    <scope>NUCLEOTIDE SEQUENCE</scope>
    <source>
        <strain evidence="3">Dej080120_11</strain>
    </source>
</reference>
<dbReference type="SUPFAM" id="SSF55729">
    <property type="entry name" value="Acyl-CoA N-acyltransferases (Nat)"/>
    <property type="match status" value="1"/>
</dbReference>
<dbReference type="Pfam" id="PF13523">
    <property type="entry name" value="Acetyltransf_8"/>
    <property type="match status" value="1"/>
</dbReference>
<evidence type="ECO:0000259" key="2">
    <source>
        <dbReference type="PROSITE" id="PS51186"/>
    </source>
</evidence>
<dbReference type="InterPro" id="IPR016181">
    <property type="entry name" value="Acyl_CoA_acyltransferase"/>
</dbReference>
<dbReference type="PANTHER" id="PTHR31438">
    <property type="entry name" value="LYSINE N-ACYLTRANSFERASE C17G9.06C-RELATED"/>
    <property type="match status" value="1"/>
</dbReference>
<keyword evidence="1" id="KW-0046">Antibiotic resistance</keyword>
<protein>
    <recommendedName>
        <fullName evidence="2">N-acetyltransferase domain-containing protein</fullName>
    </recommendedName>
</protein>
<dbReference type="PANTHER" id="PTHR31438:SF1">
    <property type="entry name" value="LYSINE N-ACYLTRANSFERASE C17G9.06C-RELATED"/>
    <property type="match status" value="1"/>
</dbReference>
<dbReference type="GO" id="GO:0046677">
    <property type="term" value="P:response to antibiotic"/>
    <property type="evidence" value="ECO:0007669"/>
    <property type="project" value="UniProtKB-KW"/>
</dbReference>
<evidence type="ECO:0000313" key="4">
    <source>
        <dbReference type="Proteomes" id="UP001333710"/>
    </source>
</evidence>
<name>A0AA48HI75_9ALTE</name>
<dbReference type="GO" id="GO:0016410">
    <property type="term" value="F:N-acyltransferase activity"/>
    <property type="evidence" value="ECO:0007669"/>
    <property type="project" value="TreeGrafter"/>
</dbReference>
<dbReference type="AlphaFoldDB" id="A0AA48HI75"/>
<dbReference type="KEGG" id="pmaw:MACH26_12900"/>
<organism evidence="3 4">
    <name type="scientific">Planctobacterium marinum</name>
    <dbReference type="NCBI Taxonomy" id="1631968"/>
    <lineage>
        <taxon>Bacteria</taxon>
        <taxon>Pseudomonadati</taxon>
        <taxon>Pseudomonadota</taxon>
        <taxon>Gammaproteobacteria</taxon>
        <taxon>Alteromonadales</taxon>
        <taxon>Alteromonadaceae</taxon>
        <taxon>Planctobacterium</taxon>
    </lineage>
</organism>
<dbReference type="RefSeq" id="WP_338291760.1">
    <property type="nucleotide sequence ID" value="NZ_AP027272.1"/>
</dbReference>
<gene>
    <name evidence="3" type="ORF">MACH26_12900</name>
</gene>